<evidence type="ECO:0000313" key="1">
    <source>
        <dbReference type="EMBL" id="HIS91806.1"/>
    </source>
</evidence>
<dbReference type="EMBL" id="DVJN01000039">
    <property type="protein sequence ID" value="HIS91806.1"/>
    <property type="molecule type" value="Genomic_DNA"/>
</dbReference>
<dbReference type="InterPro" id="IPR023214">
    <property type="entry name" value="HAD_sf"/>
</dbReference>
<dbReference type="AlphaFoldDB" id="A0A9D1FY96"/>
<proteinExistence type="predicted"/>
<dbReference type="InterPro" id="IPR023198">
    <property type="entry name" value="PGP-like_dom2"/>
</dbReference>
<dbReference type="InterPro" id="IPR006439">
    <property type="entry name" value="HAD-SF_hydro_IA"/>
</dbReference>
<evidence type="ECO:0000313" key="2">
    <source>
        <dbReference type="Proteomes" id="UP000824140"/>
    </source>
</evidence>
<dbReference type="SUPFAM" id="SSF56784">
    <property type="entry name" value="HAD-like"/>
    <property type="match status" value="1"/>
</dbReference>
<reference evidence="1" key="2">
    <citation type="journal article" date="2021" name="PeerJ">
        <title>Extensive microbial diversity within the chicken gut microbiome revealed by metagenomics and culture.</title>
        <authorList>
            <person name="Gilroy R."/>
            <person name="Ravi A."/>
            <person name="Getino M."/>
            <person name="Pursley I."/>
            <person name="Horton D.L."/>
            <person name="Alikhan N.F."/>
            <person name="Baker D."/>
            <person name="Gharbi K."/>
            <person name="Hall N."/>
            <person name="Watson M."/>
            <person name="Adriaenssens E.M."/>
            <person name="Foster-Nyarko E."/>
            <person name="Jarju S."/>
            <person name="Secka A."/>
            <person name="Antonio M."/>
            <person name="Oren A."/>
            <person name="Chaudhuri R.R."/>
            <person name="La Ragione R."/>
            <person name="Hildebrand F."/>
            <person name="Pallen M.J."/>
        </authorList>
    </citation>
    <scope>NUCLEOTIDE SEQUENCE</scope>
    <source>
        <strain evidence="1">13766</strain>
    </source>
</reference>
<dbReference type="Proteomes" id="UP000824140">
    <property type="component" value="Unassembled WGS sequence"/>
</dbReference>
<dbReference type="PANTHER" id="PTHR47478:SF1">
    <property type="entry name" value="PYRIMIDINE 5'-NUCLEOTIDASE YJJG"/>
    <property type="match status" value="1"/>
</dbReference>
<dbReference type="InterPro" id="IPR036412">
    <property type="entry name" value="HAD-like_sf"/>
</dbReference>
<protein>
    <submittedName>
        <fullName evidence="1">HAD family hydrolase</fullName>
    </submittedName>
</protein>
<dbReference type="InterPro" id="IPR041492">
    <property type="entry name" value="HAD_2"/>
</dbReference>
<dbReference type="PANTHER" id="PTHR47478">
    <property type="match status" value="1"/>
</dbReference>
<dbReference type="Gene3D" id="3.40.50.1000">
    <property type="entry name" value="HAD superfamily/HAD-like"/>
    <property type="match status" value="1"/>
</dbReference>
<dbReference type="InterPro" id="IPR052550">
    <property type="entry name" value="Pyrimidine_5'-ntase_YjjG"/>
</dbReference>
<accession>A0A9D1FY96</accession>
<gene>
    <name evidence="1" type="ORF">IAA84_02185</name>
</gene>
<comment type="caution">
    <text evidence="1">The sequence shown here is derived from an EMBL/GenBank/DDBJ whole genome shotgun (WGS) entry which is preliminary data.</text>
</comment>
<dbReference type="Gene3D" id="1.10.150.240">
    <property type="entry name" value="Putative phosphatase, domain 2"/>
    <property type="match status" value="1"/>
</dbReference>
<dbReference type="Pfam" id="PF13419">
    <property type="entry name" value="HAD_2"/>
    <property type="match status" value="1"/>
</dbReference>
<organism evidence="1 2">
    <name type="scientific">Candidatus Alectryocaccomicrobium excrementavium</name>
    <dbReference type="NCBI Taxonomy" id="2840668"/>
    <lineage>
        <taxon>Bacteria</taxon>
        <taxon>Bacillati</taxon>
        <taxon>Bacillota</taxon>
        <taxon>Clostridia</taxon>
        <taxon>Candidatus Alectryocaccomicrobium</taxon>
    </lineage>
</organism>
<dbReference type="GO" id="GO:0016787">
    <property type="term" value="F:hydrolase activity"/>
    <property type="evidence" value="ECO:0007669"/>
    <property type="project" value="UniProtKB-KW"/>
</dbReference>
<dbReference type="NCBIfam" id="TIGR01549">
    <property type="entry name" value="HAD-SF-IA-v1"/>
    <property type="match status" value="1"/>
</dbReference>
<keyword evidence="1" id="KW-0378">Hydrolase</keyword>
<sequence length="251" mass="28706">MSNVSYPKMILFDYGHTLLYEPGWDPVRGNERLLQYATQNPGNCTLEDVRRAAEWIFGEHVEAVRKVGYEICGRVADKTLYEYLGIEFSLSPLEMETVFWEGASMGATMPGAEAMLDFLQEKGIRSGVISNLLWSGEALALRLNRLLPRNQFEFVMTSSDYFVRKPNRILFDIALRKAGLAPEEVWYCGDNPRADIEGAAQVGIFPVWYDNDTDRKEAQCKPAPSCECLHIRQWQEMVDLLQECKTQNVKF</sequence>
<name>A0A9D1FY96_9FIRM</name>
<reference evidence="1" key="1">
    <citation type="submission" date="2020-10" db="EMBL/GenBank/DDBJ databases">
        <authorList>
            <person name="Gilroy R."/>
        </authorList>
    </citation>
    <scope>NUCLEOTIDE SEQUENCE</scope>
    <source>
        <strain evidence="1">13766</strain>
    </source>
</reference>